<dbReference type="EMBL" id="CP012029">
    <property type="protein sequence ID" value="ALO25332.1"/>
    <property type="molecule type" value="Genomic_DNA"/>
</dbReference>
<accession>A0A0S2INS4</accession>
<sequence length="53" mass="5822">MEIPKELEHYVATVGSNIELKRGSAFACKGWIRPNFLTARSKNCGSDPSKAVL</sequence>
<dbReference type="PATRIC" id="fig|280505.15.peg.1000"/>
<dbReference type="Proteomes" id="UP000058857">
    <property type="component" value="Chromosome 1"/>
</dbReference>
<dbReference type="AlphaFoldDB" id="A0A0S2INS4"/>
<evidence type="ECO:0000313" key="1">
    <source>
        <dbReference type="EMBL" id="ALO25332.1"/>
    </source>
</evidence>
<evidence type="ECO:0000313" key="2">
    <source>
        <dbReference type="Proteomes" id="UP000058857"/>
    </source>
</evidence>
<organism evidence="1">
    <name type="scientific">Leptospira borgpetersenii serovar Ballum</name>
    <dbReference type="NCBI Taxonomy" id="280505"/>
    <lineage>
        <taxon>Bacteria</taxon>
        <taxon>Pseudomonadati</taxon>
        <taxon>Spirochaetota</taxon>
        <taxon>Spirochaetia</taxon>
        <taxon>Leptospirales</taxon>
        <taxon>Leptospiraceae</taxon>
        <taxon>Leptospira</taxon>
    </lineage>
</organism>
<reference evidence="1 2" key="1">
    <citation type="journal article" date="2015" name="PLoS Negl. Trop. Dis.">
        <title>Distribution of Plasmids in Distinct Leptospira Pathogenic Species.</title>
        <authorList>
            <person name="Wang Y."/>
            <person name="Zhuang X."/>
            <person name="Zhong Y."/>
            <person name="Zhang C."/>
            <person name="Zhang Y."/>
            <person name="Zeng L."/>
            <person name="Zhu Y."/>
            <person name="He P."/>
            <person name="Dong K."/>
            <person name="Pal U."/>
            <person name="Guo X."/>
            <person name="Qin J."/>
        </authorList>
    </citation>
    <scope>NUCLEOTIDE SEQUENCE [LARGE SCALE GENOMIC DNA]</scope>
    <source>
        <strain evidence="1 2">56604</strain>
    </source>
</reference>
<gene>
    <name evidence="1" type="ORF">LBBP_01021</name>
</gene>
<protein>
    <submittedName>
        <fullName evidence="1">Uncharacterized protein</fullName>
    </submittedName>
</protein>
<proteinExistence type="predicted"/>
<name>A0A0S2INS4_LEPBO</name>